<dbReference type="Gene3D" id="3.30.160.60">
    <property type="entry name" value="Classic Zinc Finger"/>
    <property type="match status" value="1"/>
</dbReference>
<evidence type="ECO:0000256" key="7">
    <source>
        <dbReference type="ARBA" id="ARBA00023242"/>
    </source>
</evidence>
<protein>
    <recommendedName>
        <fullName evidence="10">C2H2-type domain-containing protein</fullName>
    </recommendedName>
</protein>
<dbReference type="GO" id="GO:0006357">
    <property type="term" value="P:regulation of transcription by RNA polymerase II"/>
    <property type="evidence" value="ECO:0007669"/>
    <property type="project" value="TreeGrafter"/>
</dbReference>
<gene>
    <name evidence="11" type="ORF">EV356DRAFT_532918</name>
</gene>
<keyword evidence="2" id="KW-0479">Metal-binding</keyword>
<feature type="compositionally biased region" description="Low complexity" evidence="9">
    <location>
        <begin position="405"/>
        <end position="421"/>
    </location>
</feature>
<evidence type="ECO:0000313" key="11">
    <source>
        <dbReference type="EMBL" id="KAF2234350.1"/>
    </source>
</evidence>
<dbReference type="Proteomes" id="UP000800092">
    <property type="component" value="Unassembled WGS sequence"/>
</dbReference>
<evidence type="ECO:0000256" key="9">
    <source>
        <dbReference type="SAM" id="MobiDB-lite"/>
    </source>
</evidence>
<dbReference type="SMART" id="SM00355">
    <property type="entry name" value="ZnF_C2H2"/>
    <property type="match status" value="3"/>
</dbReference>
<dbReference type="PANTHER" id="PTHR46179:SF13">
    <property type="entry name" value="C2H2-TYPE DOMAIN-CONTAINING PROTEIN"/>
    <property type="match status" value="1"/>
</dbReference>
<organism evidence="11 12">
    <name type="scientific">Viridothelium virens</name>
    <name type="common">Speckled blister lichen</name>
    <name type="synonym">Trypethelium virens</name>
    <dbReference type="NCBI Taxonomy" id="1048519"/>
    <lineage>
        <taxon>Eukaryota</taxon>
        <taxon>Fungi</taxon>
        <taxon>Dikarya</taxon>
        <taxon>Ascomycota</taxon>
        <taxon>Pezizomycotina</taxon>
        <taxon>Dothideomycetes</taxon>
        <taxon>Dothideomycetes incertae sedis</taxon>
        <taxon>Trypetheliales</taxon>
        <taxon>Trypetheliaceae</taxon>
        <taxon>Viridothelium</taxon>
    </lineage>
</organism>
<keyword evidence="5" id="KW-0805">Transcription regulation</keyword>
<feature type="region of interest" description="Disordered" evidence="9">
    <location>
        <begin position="235"/>
        <end position="257"/>
    </location>
</feature>
<evidence type="ECO:0000256" key="2">
    <source>
        <dbReference type="ARBA" id="ARBA00022723"/>
    </source>
</evidence>
<name>A0A6A6HA19_VIRVR</name>
<feature type="domain" description="C2H2-type" evidence="10">
    <location>
        <begin position="263"/>
        <end position="290"/>
    </location>
</feature>
<dbReference type="PROSITE" id="PS50157">
    <property type="entry name" value="ZINC_FINGER_C2H2_2"/>
    <property type="match status" value="1"/>
</dbReference>
<evidence type="ECO:0000256" key="3">
    <source>
        <dbReference type="ARBA" id="ARBA00022771"/>
    </source>
</evidence>
<dbReference type="GO" id="GO:0008270">
    <property type="term" value="F:zinc ion binding"/>
    <property type="evidence" value="ECO:0007669"/>
    <property type="project" value="UniProtKB-KW"/>
</dbReference>
<keyword evidence="7" id="KW-0539">Nucleus</keyword>
<proteinExistence type="predicted"/>
<evidence type="ECO:0000256" key="6">
    <source>
        <dbReference type="ARBA" id="ARBA00023163"/>
    </source>
</evidence>
<feature type="compositionally biased region" description="Basic residues" evidence="9">
    <location>
        <begin position="236"/>
        <end position="257"/>
    </location>
</feature>
<dbReference type="AlphaFoldDB" id="A0A6A6HA19"/>
<feature type="region of interest" description="Disordered" evidence="9">
    <location>
        <begin position="405"/>
        <end position="424"/>
    </location>
</feature>
<keyword evidence="6" id="KW-0804">Transcription</keyword>
<feature type="region of interest" description="Disordered" evidence="9">
    <location>
        <begin position="368"/>
        <end position="387"/>
    </location>
</feature>
<dbReference type="PROSITE" id="PS00028">
    <property type="entry name" value="ZINC_FINGER_C2H2_1"/>
    <property type="match status" value="1"/>
</dbReference>
<accession>A0A6A6HA19</accession>
<evidence type="ECO:0000256" key="1">
    <source>
        <dbReference type="ARBA" id="ARBA00004123"/>
    </source>
</evidence>
<dbReference type="EMBL" id="ML991799">
    <property type="protein sequence ID" value="KAF2234350.1"/>
    <property type="molecule type" value="Genomic_DNA"/>
</dbReference>
<dbReference type="InterPro" id="IPR051061">
    <property type="entry name" value="Zinc_finger_trans_reg"/>
</dbReference>
<sequence>MDRFAKPLDATFRECIDEFTTINESEDLTNNSETLWSVPTDSFQLADNFSESDSSYLNSLQNAVLKDSPFESTDAFHFDNNRLVDIDGKDTNQLSPQPVNEWQRDDSQGQYGNPTEYFDQNELLCPPKNITTNDELFSILPNLSSAQNHVRLVAKSETPPKGSESFKILGGAIVNLLNNTTLDITENKSSENSEKLCDELPWTAEEWTSFISSLKLPLDSISTGTPCSEVVQVKPTKSRTRAGAKRKTASAKQNRRKRERPVILCKVCGQQFSLKHQLNRHFKRHTCPHKCPIDGCAWGEKGFYFKKDLNRHIKSCHRSKSPTHLFPCLVCGCPSDTGYSRFDNLLRHHRRKHDENVDASKLRQSLQVPKAAQPADVEQPPVAAGQRVPIKLEATSRDSEIQSMVSSDLSSCSHSRSTSNGEEVNREVWDTKVVGDSYDSCSPIGKGKEAATFALACIKVENENIKVEKGSFDFRYTIAWPEEDSEGPSTKVEGPTSTSSYGLQALEDCAEGSELYEDLKPAIGKE</sequence>
<evidence type="ECO:0000259" key="10">
    <source>
        <dbReference type="PROSITE" id="PS50157"/>
    </source>
</evidence>
<dbReference type="PANTHER" id="PTHR46179">
    <property type="entry name" value="ZINC FINGER PROTEIN"/>
    <property type="match status" value="1"/>
</dbReference>
<dbReference type="GO" id="GO:0005634">
    <property type="term" value="C:nucleus"/>
    <property type="evidence" value="ECO:0007669"/>
    <property type="project" value="UniProtKB-SubCell"/>
</dbReference>
<comment type="subcellular location">
    <subcellularLocation>
        <location evidence="1">Nucleus</location>
    </subcellularLocation>
</comment>
<evidence type="ECO:0000313" key="12">
    <source>
        <dbReference type="Proteomes" id="UP000800092"/>
    </source>
</evidence>
<keyword evidence="12" id="KW-1185">Reference proteome</keyword>
<evidence type="ECO:0000256" key="5">
    <source>
        <dbReference type="ARBA" id="ARBA00023015"/>
    </source>
</evidence>
<evidence type="ECO:0000256" key="4">
    <source>
        <dbReference type="ARBA" id="ARBA00022833"/>
    </source>
</evidence>
<keyword evidence="4" id="KW-0862">Zinc</keyword>
<reference evidence="11" key="1">
    <citation type="journal article" date="2020" name="Stud. Mycol.">
        <title>101 Dothideomycetes genomes: a test case for predicting lifestyles and emergence of pathogens.</title>
        <authorList>
            <person name="Haridas S."/>
            <person name="Albert R."/>
            <person name="Binder M."/>
            <person name="Bloem J."/>
            <person name="Labutti K."/>
            <person name="Salamov A."/>
            <person name="Andreopoulos B."/>
            <person name="Baker S."/>
            <person name="Barry K."/>
            <person name="Bills G."/>
            <person name="Bluhm B."/>
            <person name="Cannon C."/>
            <person name="Castanera R."/>
            <person name="Culley D."/>
            <person name="Daum C."/>
            <person name="Ezra D."/>
            <person name="Gonzalez J."/>
            <person name="Henrissat B."/>
            <person name="Kuo A."/>
            <person name="Liang C."/>
            <person name="Lipzen A."/>
            <person name="Lutzoni F."/>
            <person name="Magnuson J."/>
            <person name="Mondo S."/>
            <person name="Nolan M."/>
            <person name="Ohm R."/>
            <person name="Pangilinan J."/>
            <person name="Park H.-J."/>
            <person name="Ramirez L."/>
            <person name="Alfaro M."/>
            <person name="Sun H."/>
            <person name="Tritt A."/>
            <person name="Yoshinaga Y."/>
            <person name="Zwiers L.-H."/>
            <person name="Turgeon B."/>
            <person name="Goodwin S."/>
            <person name="Spatafora J."/>
            <person name="Crous P."/>
            <person name="Grigoriev I."/>
        </authorList>
    </citation>
    <scope>NUCLEOTIDE SEQUENCE</scope>
    <source>
        <strain evidence="11">Tuck. ex Michener</strain>
    </source>
</reference>
<keyword evidence="3 8" id="KW-0863">Zinc-finger</keyword>
<dbReference type="OrthoDB" id="8922241at2759"/>
<dbReference type="InterPro" id="IPR013087">
    <property type="entry name" value="Znf_C2H2_type"/>
</dbReference>
<evidence type="ECO:0000256" key="8">
    <source>
        <dbReference type="PROSITE-ProRule" id="PRU00042"/>
    </source>
</evidence>